<feature type="domain" description="Glycosyltransferase 2-like" evidence="2">
    <location>
        <begin position="5"/>
        <end position="159"/>
    </location>
</feature>
<dbReference type="InterPro" id="IPR029044">
    <property type="entry name" value="Nucleotide-diphossugar_trans"/>
</dbReference>
<evidence type="ECO:0000259" key="2">
    <source>
        <dbReference type="Pfam" id="PF00535"/>
    </source>
</evidence>
<gene>
    <name evidence="3" type="ORF">Clopa_3040</name>
</gene>
<name>R4K5L9_CLOPA</name>
<dbReference type="OrthoDB" id="9810303at2"/>
<dbReference type="InterPro" id="IPR050256">
    <property type="entry name" value="Glycosyltransferase_2"/>
</dbReference>
<dbReference type="EMBL" id="CP003261">
    <property type="protein sequence ID" value="AGK97868.1"/>
    <property type="molecule type" value="Genomic_DNA"/>
</dbReference>
<sequence length="315" mass="35808">MKIAVLIPCYNEELTISKVIGDFKKKLPNSDIYVYDNNSKDRTSEIARQSGAIIIKEPRQGKGNVVRSMFRDIDADYYVMVDGDDTYPAEFAKELLKPIIDGEADMTIGDRLSNGTYMSENKRAFHNFGNNLVKGLIGKLFKNDINDIMTGYRAFNKFFVKTMPVLSEGFEIETEMSIHALDKKFLLKEIPIDYRDRPEGSTSKLNTYKDGIKVLRTIVSLFKDYKPFPFFCVLSFISFIIGLLVGIPVILEFIDTSFITKLPSAVLALGFVLVSIVLLTNGIILDTLVKQHKQNYELFLNEFKIKNKAVDDKNE</sequence>
<feature type="transmembrane region" description="Helical" evidence="1">
    <location>
        <begin position="262"/>
        <end position="285"/>
    </location>
</feature>
<dbReference type="PANTHER" id="PTHR48090">
    <property type="entry name" value="UNDECAPRENYL-PHOSPHATE 4-DEOXY-4-FORMAMIDO-L-ARABINOSE TRANSFERASE-RELATED"/>
    <property type="match status" value="1"/>
</dbReference>
<dbReference type="SUPFAM" id="SSF53448">
    <property type="entry name" value="Nucleotide-diphospho-sugar transferases"/>
    <property type="match status" value="1"/>
</dbReference>
<reference evidence="3 4" key="1">
    <citation type="submission" date="2012-01" db="EMBL/GenBank/DDBJ databases">
        <title>Complete sequence of chromosome of Clostridium pasteurianum BC1.</title>
        <authorList>
            <consortium name="US DOE Joint Genome Institute"/>
            <person name="Lucas S."/>
            <person name="Han J."/>
            <person name="Lapidus A."/>
            <person name="Cheng J.-F."/>
            <person name="Goodwin L."/>
            <person name="Pitluck S."/>
            <person name="Peters L."/>
            <person name="Mikhailova N."/>
            <person name="Teshima H."/>
            <person name="Detter J.C."/>
            <person name="Han C."/>
            <person name="Tapia R."/>
            <person name="Land M."/>
            <person name="Hauser L."/>
            <person name="Kyrpides N."/>
            <person name="Ivanova N."/>
            <person name="Pagani I."/>
            <person name="Dunn J."/>
            <person name="Taghavi S."/>
            <person name="Francis A."/>
            <person name="van der Lelie D."/>
            <person name="Woyke T."/>
        </authorList>
    </citation>
    <scope>NUCLEOTIDE SEQUENCE [LARGE SCALE GENOMIC DNA]</scope>
    <source>
        <strain evidence="3 4">BC1</strain>
    </source>
</reference>
<dbReference type="Proteomes" id="UP000013523">
    <property type="component" value="Chromosome"/>
</dbReference>
<evidence type="ECO:0000313" key="4">
    <source>
        <dbReference type="Proteomes" id="UP000013523"/>
    </source>
</evidence>
<dbReference type="PANTHER" id="PTHR48090:SF7">
    <property type="entry name" value="RFBJ PROTEIN"/>
    <property type="match status" value="1"/>
</dbReference>
<dbReference type="eggNOG" id="COG0463">
    <property type="taxonomic scope" value="Bacteria"/>
</dbReference>
<dbReference type="HOGENOM" id="CLU_033536_7_3_9"/>
<organism evidence="3 4">
    <name type="scientific">Clostridium pasteurianum BC1</name>
    <dbReference type="NCBI Taxonomy" id="86416"/>
    <lineage>
        <taxon>Bacteria</taxon>
        <taxon>Bacillati</taxon>
        <taxon>Bacillota</taxon>
        <taxon>Clostridia</taxon>
        <taxon>Eubacteriales</taxon>
        <taxon>Clostridiaceae</taxon>
        <taxon>Clostridium</taxon>
    </lineage>
</organism>
<keyword evidence="4" id="KW-1185">Reference proteome</keyword>
<dbReference type="PATRIC" id="fig|86416.3.peg.3028"/>
<dbReference type="RefSeq" id="WP_015616160.1">
    <property type="nucleotide sequence ID" value="NC_021182.1"/>
</dbReference>
<keyword evidence="1" id="KW-0472">Membrane</keyword>
<dbReference type="KEGG" id="cpas:Clopa_3040"/>
<feature type="transmembrane region" description="Helical" evidence="1">
    <location>
        <begin position="228"/>
        <end position="250"/>
    </location>
</feature>
<dbReference type="Pfam" id="PF00535">
    <property type="entry name" value="Glycos_transf_2"/>
    <property type="match status" value="1"/>
</dbReference>
<dbReference type="AlphaFoldDB" id="R4K5L9"/>
<dbReference type="InterPro" id="IPR001173">
    <property type="entry name" value="Glyco_trans_2-like"/>
</dbReference>
<dbReference type="GO" id="GO:0016740">
    <property type="term" value="F:transferase activity"/>
    <property type="evidence" value="ECO:0007669"/>
    <property type="project" value="UniProtKB-KW"/>
</dbReference>
<keyword evidence="1" id="KW-0812">Transmembrane</keyword>
<evidence type="ECO:0000313" key="3">
    <source>
        <dbReference type="EMBL" id="AGK97868.1"/>
    </source>
</evidence>
<proteinExistence type="predicted"/>
<dbReference type="STRING" id="86416.Clopa_3040"/>
<keyword evidence="3" id="KW-0808">Transferase</keyword>
<accession>R4K5L9</accession>
<keyword evidence="1" id="KW-1133">Transmembrane helix</keyword>
<evidence type="ECO:0000256" key="1">
    <source>
        <dbReference type="SAM" id="Phobius"/>
    </source>
</evidence>
<protein>
    <submittedName>
        <fullName evidence="3">Glycosyl transferase</fullName>
    </submittedName>
</protein>
<dbReference type="Gene3D" id="3.90.550.10">
    <property type="entry name" value="Spore Coat Polysaccharide Biosynthesis Protein SpsA, Chain A"/>
    <property type="match status" value="1"/>
</dbReference>
<dbReference type="CDD" id="cd04179">
    <property type="entry name" value="DPM_DPG-synthase_like"/>
    <property type="match status" value="1"/>
</dbReference>